<comment type="subcellular location">
    <subcellularLocation>
        <location evidence="1">Membrane</location>
        <topology evidence="1">Multi-pass membrane protein</topology>
    </subcellularLocation>
</comment>
<keyword evidence="4 6" id="KW-1133">Transmembrane helix</keyword>
<evidence type="ECO:0000256" key="6">
    <source>
        <dbReference type="SAM" id="Phobius"/>
    </source>
</evidence>
<dbReference type="GO" id="GO:0005384">
    <property type="term" value="F:manganese ion transmembrane transporter activity"/>
    <property type="evidence" value="ECO:0007669"/>
    <property type="project" value="TreeGrafter"/>
</dbReference>
<protein>
    <submittedName>
        <fullName evidence="7">Natural resistance-associated macrophage protein</fullName>
    </submittedName>
</protein>
<keyword evidence="5 6" id="KW-0472">Membrane</keyword>
<evidence type="ECO:0000256" key="1">
    <source>
        <dbReference type="ARBA" id="ARBA00004141"/>
    </source>
</evidence>
<dbReference type="Pfam" id="PF01566">
    <property type="entry name" value="Nramp"/>
    <property type="match status" value="1"/>
</dbReference>
<dbReference type="EMBL" id="AUZZ01011546">
    <property type="protein sequence ID" value="EQD25899.1"/>
    <property type="molecule type" value="Genomic_DNA"/>
</dbReference>
<reference evidence="7" key="2">
    <citation type="journal article" date="2014" name="ISME J.">
        <title>Microbial stratification in low pH oxic and suboxic macroscopic growths along an acid mine drainage.</title>
        <authorList>
            <person name="Mendez-Garcia C."/>
            <person name="Mesa V."/>
            <person name="Sprenger R.R."/>
            <person name="Richter M."/>
            <person name="Diez M.S."/>
            <person name="Solano J."/>
            <person name="Bargiela R."/>
            <person name="Golyshina O.V."/>
            <person name="Manteca A."/>
            <person name="Ramos J.L."/>
            <person name="Gallego J.R."/>
            <person name="Llorente I."/>
            <person name="Martins Dos Santos V.A."/>
            <person name="Jensen O.N."/>
            <person name="Pelaez A.I."/>
            <person name="Sanchez J."/>
            <person name="Ferrer M."/>
        </authorList>
    </citation>
    <scope>NUCLEOTIDE SEQUENCE</scope>
</reference>
<dbReference type="GO" id="GO:0034755">
    <property type="term" value="P:iron ion transmembrane transport"/>
    <property type="evidence" value="ECO:0007669"/>
    <property type="project" value="TreeGrafter"/>
</dbReference>
<dbReference type="InterPro" id="IPR001046">
    <property type="entry name" value="NRAMP_fam"/>
</dbReference>
<keyword evidence="3 6" id="KW-0812">Transmembrane</keyword>
<sequence length="124" mass="13445">MADMDASSTIAAAETGALFNYSMIWFLLLLIIPLFIMQEVSGRLGVATEKGLGENIRERYSRKLALLLTLPMALADIATYAIEYLGIAVGLSVLGISPILSVPIVFVIHTTLVTRGNTEMQKKS</sequence>
<accession>T0Z9S9</accession>
<dbReference type="PANTHER" id="PTHR11706:SF33">
    <property type="entry name" value="NATURAL RESISTANCE-ASSOCIATED MACROPHAGE PROTEIN 2"/>
    <property type="match status" value="1"/>
</dbReference>
<evidence type="ECO:0000256" key="3">
    <source>
        <dbReference type="ARBA" id="ARBA00022692"/>
    </source>
</evidence>
<organism evidence="7">
    <name type="scientific">mine drainage metagenome</name>
    <dbReference type="NCBI Taxonomy" id="410659"/>
    <lineage>
        <taxon>unclassified sequences</taxon>
        <taxon>metagenomes</taxon>
        <taxon>ecological metagenomes</taxon>
    </lineage>
</organism>
<evidence type="ECO:0000313" key="7">
    <source>
        <dbReference type="EMBL" id="EQD25899.1"/>
    </source>
</evidence>
<gene>
    <name evidence="7" type="ORF">B2A_15890</name>
</gene>
<reference evidence="7" key="1">
    <citation type="submission" date="2013-08" db="EMBL/GenBank/DDBJ databases">
        <authorList>
            <person name="Mendez C."/>
            <person name="Richter M."/>
            <person name="Ferrer M."/>
            <person name="Sanchez J."/>
        </authorList>
    </citation>
    <scope>NUCLEOTIDE SEQUENCE</scope>
</reference>
<dbReference type="GO" id="GO:0005886">
    <property type="term" value="C:plasma membrane"/>
    <property type="evidence" value="ECO:0007669"/>
    <property type="project" value="TreeGrafter"/>
</dbReference>
<comment type="caution">
    <text evidence="7">The sequence shown here is derived from an EMBL/GenBank/DDBJ whole genome shotgun (WGS) entry which is preliminary data.</text>
</comment>
<evidence type="ECO:0000256" key="2">
    <source>
        <dbReference type="ARBA" id="ARBA00022448"/>
    </source>
</evidence>
<evidence type="ECO:0000256" key="4">
    <source>
        <dbReference type="ARBA" id="ARBA00022989"/>
    </source>
</evidence>
<keyword evidence="2" id="KW-0813">Transport</keyword>
<feature type="transmembrane region" description="Helical" evidence="6">
    <location>
        <begin position="88"/>
        <end position="113"/>
    </location>
</feature>
<dbReference type="PANTHER" id="PTHR11706">
    <property type="entry name" value="SOLUTE CARRIER PROTEIN FAMILY 11 MEMBER"/>
    <property type="match status" value="1"/>
</dbReference>
<evidence type="ECO:0000256" key="5">
    <source>
        <dbReference type="ARBA" id="ARBA00023136"/>
    </source>
</evidence>
<name>T0Z9S9_9ZZZZ</name>
<dbReference type="GO" id="GO:0015086">
    <property type="term" value="F:cadmium ion transmembrane transporter activity"/>
    <property type="evidence" value="ECO:0007669"/>
    <property type="project" value="TreeGrafter"/>
</dbReference>
<dbReference type="AlphaFoldDB" id="T0Z9S9"/>
<feature type="transmembrane region" description="Helical" evidence="6">
    <location>
        <begin position="64"/>
        <end position="82"/>
    </location>
</feature>
<proteinExistence type="predicted"/>
<feature type="transmembrane region" description="Helical" evidence="6">
    <location>
        <begin position="18"/>
        <end position="36"/>
    </location>
</feature>